<dbReference type="EMBL" id="QTSX02000813">
    <property type="protein sequence ID" value="KAJ9084717.1"/>
    <property type="molecule type" value="Genomic_DNA"/>
</dbReference>
<accession>A0ACC2UD83</accession>
<name>A0ACC2UD83_9FUNG</name>
<organism evidence="1 2">
    <name type="scientific">Entomophthora muscae</name>
    <dbReference type="NCBI Taxonomy" id="34485"/>
    <lineage>
        <taxon>Eukaryota</taxon>
        <taxon>Fungi</taxon>
        <taxon>Fungi incertae sedis</taxon>
        <taxon>Zoopagomycota</taxon>
        <taxon>Entomophthoromycotina</taxon>
        <taxon>Entomophthoromycetes</taxon>
        <taxon>Entomophthorales</taxon>
        <taxon>Entomophthoraceae</taxon>
        <taxon>Entomophthora</taxon>
    </lineage>
</organism>
<keyword evidence="2" id="KW-1185">Reference proteome</keyword>
<sequence>MYSTHISSKYAQKVVSQLGVYSLNEEAVCLISALLDTVLILTCEKVKDNPLDILLVKRAIVNLFPPEFSKQILIHSTNASKAVATEVSLIANPVLSNPNRTEFHDSRPATPNLSPSSFESIEPKQLEIELREKCAAYSAMGGKLIKTNKVKHPKISRRTVKQVEAIEEIAVFLNEAIEFVARALIRAATLEAQKSLTPTIEDSHLVAAGQDLNFAMLFSLVSMEDFFMLLPKDKRISVHATKNLGRDRSSFLSDIYDPHFDDSSSLSTLILSSPPKGLVSSMAHKICSAISGRLSRSESRSPSPVDFDEEPEPMAYPKTPHPMADLNNPKCDYEDYHGVELISEPAPPSFVVLDNTRWSLVRRVGTKQLNIFSHNLISHQISKLYSLPEKQSRFSCQEHLVMSNKVGIEIMTQRGHILPFNRYVV</sequence>
<dbReference type="Proteomes" id="UP001165960">
    <property type="component" value="Unassembled WGS sequence"/>
</dbReference>
<evidence type="ECO:0000313" key="1">
    <source>
        <dbReference type="EMBL" id="KAJ9084717.1"/>
    </source>
</evidence>
<protein>
    <submittedName>
        <fullName evidence="1">Uncharacterized protein</fullName>
    </submittedName>
</protein>
<proteinExistence type="predicted"/>
<evidence type="ECO:0000313" key="2">
    <source>
        <dbReference type="Proteomes" id="UP001165960"/>
    </source>
</evidence>
<gene>
    <name evidence="1" type="ORF">DSO57_1021360</name>
</gene>
<comment type="caution">
    <text evidence="1">The sequence shown here is derived from an EMBL/GenBank/DDBJ whole genome shotgun (WGS) entry which is preliminary data.</text>
</comment>
<reference evidence="1" key="1">
    <citation type="submission" date="2022-04" db="EMBL/GenBank/DDBJ databases">
        <title>Genome of the entomopathogenic fungus Entomophthora muscae.</title>
        <authorList>
            <person name="Elya C."/>
            <person name="Lovett B.R."/>
            <person name="Lee E."/>
            <person name="Macias A.M."/>
            <person name="Hajek A.E."/>
            <person name="De Bivort B.L."/>
            <person name="Kasson M.T."/>
            <person name="De Fine Licht H.H."/>
            <person name="Stajich J.E."/>
        </authorList>
    </citation>
    <scope>NUCLEOTIDE SEQUENCE</scope>
    <source>
        <strain evidence="1">Berkeley</strain>
    </source>
</reference>